<dbReference type="GO" id="GO:0004252">
    <property type="term" value="F:serine-type endopeptidase activity"/>
    <property type="evidence" value="ECO:0007669"/>
    <property type="project" value="UniProtKB-UniRule"/>
</dbReference>
<dbReference type="Gene3D" id="3.40.50.200">
    <property type="entry name" value="Peptidase S8/S53 domain"/>
    <property type="match status" value="1"/>
</dbReference>
<feature type="chain" id="PRO_5012033602" evidence="6">
    <location>
        <begin position="19"/>
        <end position="448"/>
    </location>
</feature>
<protein>
    <submittedName>
        <fullName evidence="8">Subtilisin-like protein</fullName>
    </submittedName>
</protein>
<dbReference type="STRING" id="1754190.A0A1Y1YSZ5"/>
<dbReference type="AlphaFoldDB" id="A0A1Y1YSZ5"/>
<evidence type="ECO:0000256" key="4">
    <source>
        <dbReference type="ARBA" id="ARBA00022825"/>
    </source>
</evidence>
<dbReference type="PANTHER" id="PTHR43806">
    <property type="entry name" value="PEPTIDASE S8"/>
    <property type="match status" value="1"/>
</dbReference>
<dbReference type="InterPro" id="IPR015500">
    <property type="entry name" value="Peptidase_S8_subtilisin-rel"/>
</dbReference>
<dbReference type="InterPro" id="IPR000209">
    <property type="entry name" value="Peptidase_S8/S53_dom"/>
</dbReference>
<evidence type="ECO:0000256" key="1">
    <source>
        <dbReference type="ARBA" id="ARBA00011073"/>
    </source>
</evidence>
<accession>A0A1Y1YSZ5</accession>
<keyword evidence="2 5" id="KW-0645">Protease</keyword>
<dbReference type="InterPro" id="IPR036852">
    <property type="entry name" value="Peptidase_S8/S53_dom_sf"/>
</dbReference>
<proteinExistence type="inferred from homology"/>
<dbReference type="GO" id="GO:0006508">
    <property type="term" value="P:proteolysis"/>
    <property type="evidence" value="ECO:0007669"/>
    <property type="project" value="UniProtKB-KW"/>
</dbReference>
<reference evidence="8 9" key="1">
    <citation type="submission" date="2016-08" db="EMBL/GenBank/DDBJ databases">
        <title>A Parts List for Fungal Cellulosomes Revealed by Comparative Genomics.</title>
        <authorList>
            <consortium name="DOE Joint Genome Institute"/>
            <person name="Haitjema C.H."/>
            <person name="Gilmore S.P."/>
            <person name="Henske J.K."/>
            <person name="Solomon K.V."/>
            <person name="De Groot R."/>
            <person name="Kuo A."/>
            <person name="Mondo S.J."/>
            <person name="Salamov A.A."/>
            <person name="Labutti K."/>
            <person name="Zhao Z."/>
            <person name="Chiniquy J."/>
            <person name="Barry K."/>
            <person name="Brewer H.M."/>
            <person name="Purvine S.O."/>
            <person name="Wright A.T."/>
            <person name="Boxma B."/>
            <person name="Van Alen T."/>
            <person name="Hackstein J.H."/>
            <person name="Baker S.E."/>
            <person name="Grigoriev I.V."/>
            <person name="O'Malley M.A."/>
        </authorList>
    </citation>
    <scope>NUCLEOTIDE SEQUENCE [LARGE SCALE GENOMIC DNA]</scope>
    <source>
        <strain evidence="8 9">G1</strain>
    </source>
</reference>
<feature type="domain" description="Peptidase S8/S53" evidence="7">
    <location>
        <begin position="107"/>
        <end position="366"/>
    </location>
</feature>
<evidence type="ECO:0000256" key="6">
    <source>
        <dbReference type="SAM" id="SignalP"/>
    </source>
</evidence>
<feature type="active site" description="Charge relay system" evidence="5">
    <location>
        <position position="162"/>
    </location>
</feature>
<sequence length="448" mass="50298">MPWIMEIQILFTPLVLLGKKTIFAAYLSEDLIESVKKIPRVINCVQNRKFKSMAYYNKNYILKETQWNGLNVRNNTDLHLSLISQGIYDEKLINQYDTNYYYPKSAGKDVDLYILDSGFNLKNEEFSNTHERSVKCEGVAYEGKISENLPLDKCYGDIKKDHGSKVADAAAGIKHGVANKANLHLIVHGNETLDLISNLIFVRDHLKNPHKTVINCSFGEYYTYDRLKSDEILITISDLFKELTNKGVIVVAAAGNDCEILSINDEVTFPCVLDDVICVGGIESINLEENKEKIMISNNYKKASFSNQGYGVNIYAPFFANVSYIPFETGIYTEEIVIGTSFSSPIVAGVISTILSEFPKKKFNKESMFNYLSEVGEKNVLKGLSSKSNNLLINNGKRIVYSRDNIYHGCGNHSGNKKCESEKCCSISGECLNMSDEQCFISEGCQDT</sequence>
<dbReference type="InterPro" id="IPR023828">
    <property type="entry name" value="Peptidase_S8_Ser-AS"/>
</dbReference>
<evidence type="ECO:0000313" key="8">
    <source>
        <dbReference type="EMBL" id="ORY00944.1"/>
    </source>
</evidence>
<dbReference type="InterPro" id="IPR050131">
    <property type="entry name" value="Peptidase_S8_subtilisin-like"/>
</dbReference>
<feature type="active site" description="Charge relay system" evidence="5">
    <location>
        <position position="341"/>
    </location>
</feature>
<dbReference type="PANTHER" id="PTHR43806:SF11">
    <property type="entry name" value="CEREVISIN-RELATED"/>
    <property type="match status" value="1"/>
</dbReference>
<evidence type="ECO:0000256" key="5">
    <source>
        <dbReference type="PROSITE-ProRule" id="PRU01240"/>
    </source>
</evidence>
<feature type="active site" description="Charge relay system" evidence="5">
    <location>
        <position position="116"/>
    </location>
</feature>
<dbReference type="PROSITE" id="PS51892">
    <property type="entry name" value="SUBTILASE"/>
    <property type="match status" value="1"/>
</dbReference>
<keyword evidence="3 5" id="KW-0378">Hydrolase</keyword>
<keyword evidence="6" id="KW-0732">Signal</keyword>
<feature type="signal peptide" evidence="6">
    <location>
        <begin position="1"/>
        <end position="18"/>
    </location>
</feature>
<evidence type="ECO:0000259" key="7">
    <source>
        <dbReference type="Pfam" id="PF00082"/>
    </source>
</evidence>
<comment type="similarity">
    <text evidence="1 5">Belongs to the peptidase S8 family.</text>
</comment>
<evidence type="ECO:0000256" key="3">
    <source>
        <dbReference type="ARBA" id="ARBA00022801"/>
    </source>
</evidence>
<dbReference type="Proteomes" id="UP000193920">
    <property type="component" value="Unassembled WGS sequence"/>
</dbReference>
<name>A0A1Y1YSZ5_9FUNG</name>
<keyword evidence="4 5" id="KW-0720">Serine protease</keyword>
<gene>
    <name evidence="8" type="ORF">LY90DRAFT_678702</name>
</gene>
<dbReference type="Pfam" id="PF00082">
    <property type="entry name" value="Peptidase_S8"/>
    <property type="match status" value="1"/>
</dbReference>
<keyword evidence="9" id="KW-1185">Reference proteome</keyword>
<dbReference type="SUPFAM" id="SSF52743">
    <property type="entry name" value="Subtilisin-like"/>
    <property type="match status" value="1"/>
</dbReference>
<dbReference type="EMBL" id="MCOG01000514">
    <property type="protein sequence ID" value="ORY00944.1"/>
    <property type="molecule type" value="Genomic_DNA"/>
</dbReference>
<dbReference type="OrthoDB" id="19448at2759"/>
<evidence type="ECO:0000256" key="2">
    <source>
        <dbReference type="ARBA" id="ARBA00022670"/>
    </source>
</evidence>
<organism evidence="8 9">
    <name type="scientific">Neocallimastix californiae</name>
    <dbReference type="NCBI Taxonomy" id="1754190"/>
    <lineage>
        <taxon>Eukaryota</taxon>
        <taxon>Fungi</taxon>
        <taxon>Fungi incertae sedis</taxon>
        <taxon>Chytridiomycota</taxon>
        <taxon>Chytridiomycota incertae sedis</taxon>
        <taxon>Neocallimastigomycetes</taxon>
        <taxon>Neocallimastigales</taxon>
        <taxon>Neocallimastigaceae</taxon>
        <taxon>Neocallimastix</taxon>
    </lineage>
</organism>
<evidence type="ECO:0000313" key="9">
    <source>
        <dbReference type="Proteomes" id="UP000193920"/>
    </source>
</evidence>
<dbReference type="PROSITE" id="PS00138">
    <property type="entry name" value="SUBTILASE_SER"/>
    <property type="match status" value="1"/>
</dbReference>
<comment type="caution">
    <text evidence="8">The sequence shown here is derived from an EMBL/GenBank/DDBJ whole genome shotgun (WGS) entry which is preliminary data.</text>
</comment>
<dbReference type="PRINTS" id="PR00723">
    <property type="entry name" value="SUBTILISIN"/>
</dbReference>
<dbReference type="GO" id="GO:0005615">
    <property type="term" value="C:extracellular space"/>
    <property type="evidence" value="ECO:0007669"/>
    <property type="project" value="TreeGrafter"/>
</dbReference>